<keyword evidence="1" id="KW-0472">Membrane</keyword>
<dbReference type="RefSeq" id="WP_269603277.1">
    <property type="nucleotide sequence ID" value="NZ_JAPWIJ010000003.1"/>
</dbReference>
<evidence type="ECO:0000256" key="1">
    <source>
        <dbReference type="SAM" id="Phobius"/>
    </source>
</evidence>
<sequence>MNRNTSGILMCFAAATVAVIATTGAASSPPSAPDETSPVAVAVHALVTDSADAATRAIPADFASVMGYRPIVLDAMAENPHGDCSSPVPLPPEFESACKAHDLGYDLLRYAAATGKTVDPHWRRAIDGRLESRLHAACIERTDDGSRRACYVAASVAAAAVDMNSWRQSFGAPVAEPALPIALGGAVFALTTLSVLLARRYVRTQVSVPAIDEDA</sequence>
<dbReference type="InterPro" id="IPR036444">
    <property type="entry name" value="PLipase_A2_dom_sf"/>
</dbReference>
<dbReference type="Gene3D" id="1.20.90.10">
    <property type="entry name" value="Phospholipase A2 domain"/>
    <property type="match status" value="1"/>
</dbReference>
<proteinExistence type="predicted"/>
<name>A0ABT4MCG9_9NOCA</name>
<comment type="caution">
    <text evidence="3">The sequence shown here is derived from an EMBL/GenBank/DDBJ whole genome shotgun (WGS) entry which is preliminary data.</text>
</comment>
<evidence type="ECO:0000256" key="2">
    <source>
        <dbReference type="SAM" id="SignalP"/>
    </source>
</evidence>
<evidence type="ECO:0000313" key="4">
    <source>
        <dbReference type="Proteomes" id="UP001081071"/>
    </source>
</evidence>
<reference evidence="3" key="1">
    <citation type="submission" date="2022-12" db="EMBL/GenBank/DDBJ databases">
        <authorList>
            <person name="Krivoruchko A.V."/>
            <person name="Elkin A."/>
        </authorList>
    </citation>
    <scope>NUCLEOTIDE SEQUENCE</scope>
    <source>
        <strain evidence="3">IEGM 1391</strain>
    </source>
</reference>
<keyword evidence="2" id="KW-0732">Signal</keyword>
<evidence type="ECO:0008006" key="5">
    <source>
        <dbReference type="Google" id="ProtNLM"/>
    </source>
</evidence>
<feature type="chain" id="PRO_5046350521" description="Phospholipase A2" evidence="2">
    <location>
        <begin position="21"/>
        <end position="215"/>
    </location>
</feature>
<dbReference type="SUPFAM" id="SSF48619">
    <property type="entry name" value="Phospholipase A2, PLA2"/>
    <property type="match status" value="1"/>
</dbReference>
<dbReference type="Proteomes" id="UP001081071">
    <property type="component" value="Unassembled WGS sequence"/>
</dbReference>
<keyword evidence="1" id="KW-0812">Transmembrane</keyword>
<gene>
    <name evidence="3" type="ORF">O4220_09070</name>
</gene>
<organism evidence="3 4">
    <name type="scientific">Rhodococcus ruber</name>
    <dbReference type="NCBI Taxonomy" id="1830"/>
    <lineage>
        <taxon>Bacteria</taxon>
        <taxon>Bacillati</taxon>
        <taxon>Actinomycetota</taxon>
        <taxon>Actinomycetes</taxon>
        <taxon>Mycobacteriales</taxon>
        <taxon>Nocardiaceae</taxon>
        <taxon>Rhodococcus</taxon>
    </lineage>
</organism>
<feature type="signal peptide" evidence="2">
    <location>
        <begin position="1"/>
        <end position="20"/>
    </location>
</feature>
<feature type="transmembrane region" description="Helical" evidence="1">
    <location>
        <begin position="178"/>
        <end position="198"/>
    </location>
</feature>
<keyword evidence="1" id="KW-1133">Transmembrane helix</keyword>
<dbReference type="EMBL" id="JAPWIJ010000003">
    <property type="protein sequence ID" value="MCZ4518669.1"/>
    <property type="molecule type" value="Genomic_DNA"/>
</dbReference>
<accession>A0ABT4MCG9</accession>
<keyword evidence="4" id="KW-1185">Reference proteome</keyword>
<evidence type="ECO:0000313" key="3">
    <source>
        <dbReference type="EMBL" id="MCZ4518669.1"/>
    </source>
</evidence>
<protein>
    <recommendedName>
        <fullName evidence="5">Phospholipase A2</fullName>
    </recommendedName>
</protein>